<feature type="coiled-coil region" evidence="2">
    <location>
        <begin position="1166"/>
        <end position="1279"/>
    </location>
</feature>
<feature type="region of interest" description="Disordered" evidence="3">
    <location>
        <begin position="1279"/>
        <end position="1336"/>
    </location>
</feature>
<evidence type="ECO:0000313" key="6">
    <source>
        <dbReference type="Proteomes" id="UP001274830"/>
    </source>
</evidence>
<dbReference type="GO" id="GO:0070823">
    <property type="term" value="C:HDA1 complex"/>
    <property type="evidence" value="ECO:0007669"/>
    <property type="project" value="InterPro"/>
</dbReference>
<evidence type="ECO:0000256" key="1">
    <source>
        <dbReference type="ARBA" id="ARBA00011353"/>
    </source>
</evidence>
<keyword evidence="2" id="KW-0175">Coiled coil</keyword>
<dbReference type="InterPro" id="IPR038609">
    <property type="entry name" value="HDA1_su2/3_sf"/>
</dbReference>
<organism evidence="5 6">
    <name type="scientific">Recurvomyces mirabilis</name>
    <dbReference type="NCBI Taxonomy" id="574656"/>
    <lineage>
        <taxon>Eukaryota</taxon>
        <taxon>Fungi</taxon>
        <taxon>Dikarya</taxon>
        <taxon>Ascomycota</taxon>
        <taxon>Pezizomycotina</taxon>
        <taxon>Dothideomycetes</taxon>
        <taxon>Dothideomycetidae</taxon>
        <taxon>Mycosphaerellales</taxon>
        <taxon>Teratosphaeriaceae</taxon>
        <taxon>Recurvomyces</taxon>
    </lineage>
</organism>
<feature type="domain" description="Chromo" evidence="4">
    <location>
        <begin position="42"/>
        <end position="79"/>
    </location>
</feature>
<evidence type="ECO:0000313" key="5">
    <source>
        <dbReference type="EMBL" id="KAK3679809.1"/>
    </source>
</evidence>
<feature type="region of interest" description="Disordered" evidence="3">
    <location>
        <begin position="409"/>
        <end position="431"/>
    </location>
</feature>
<reference evidence="5" key="1">
    <citation type="submission" date="2023-07" db="EMBL/GenBank/DDBJ databases">
        <title>Black Yeasts Isolated from many extreme environments.</title>
        <authorList>
            <person name="Coleine C."/>
            <person name="Stajich J.E."/>
            <person name="Selbmann L."/>
        </authorList>
    </citation>
    <scope>NUCLEOTIDE SEQUENCE</scope>
    <source>
        <strain evidence="5">CCFEE 5485</strain>
    </source>
</reference>
<dbReference type="GO" id="GO:0006338">
    <property type="term" value="P:chromatin remodeling"/>
    <property type="evidence" value="ECO:0007669"/>
    <property type="project" value="UniProtKB-ARBA"/>
</dbReference>
<dbReference type="Gene3D" id="2.40.50.40">
    <property type="match status" value="1"/>
</dbReference>
<dbReference type="PROSITE" id="PS50013">
    <property type="entry name" value="CHROMO_2"/>
    <property type="match status" value="1"/>
</dbReference>
<dbReference type="InterPro" id="IPR021006">
    <property type="entry name" value="Hda2/3"/>
</dbReference>
<evidence type="ECO:0000256" key="2">
    <source>
        <dbReference type="SAM" id="Coils"/>
    </source>
</evidence>
<dbReference type="EMBL" id="JAUTXT010000001">
    <property type="protein sequence ID" value="KAK3679809.1"/>
    <property type="molecule type" value="Genomic_DNA"/>
</dbReference>
<keyword evidence="6" id="KW-1185">Reference proteome</keyword>
<sequence>MGNKRKQSITLDQSRKRVKGTPIQGASASPHPHGEIDPDEYFAVRSILDERPGQYLVDWDDSPRTGEAYQPTWEPKKNVTAAAIKEWKAGNAPPPSAAVPSTLPSAAASALPSATASPAPATLVSAPSKKVRGRPRKVIESSPDVSPQITRQQARQETSESVQLIHTPQTNARPEPEIIESQDGQHTVNDESTDSPLFEPVGTPAAEPSVEPSDPPASYYTGAYQAFTSSELGFTSASAPPTGEQIEGPLETQSRSVPVNFGEASSRVIPDSQTFVEFTSSAPAATTSSRSDQRNLLSQAEAIIQTPARLVNCTVPLAQAETGAPIIEGRTAEDTSAEPSTNSLLRDEPHQAQLDSQLEHTSSGARHEIDISQATQAHPAEETGGAETSPSLELHESLGSLAVVSQASSGGATALHDQDSPTTGPVNDQIGDNSARISQALAATPKSSDLVPPNPGGNIQSQSAADRGDTELTSQAQQSRLEDPIDLTTSTFPFQIQVNRSPIESPPGFTSLLNGSDTVLPSKEPPSPVRFSSPFPSVPSYSIGTFGVSAPPQPVFSSNQSIPAMRASQGSLDSRASLKAKLEASRAQRRAQHATNELTSARPSQSNTPVPQTQDAELIVSQAPKLVSSLIVDEQSRRSPSAFPAMEPPPVITQEEMNTSERYETLLPQTRENGLHRTGSMAAPTLSRQPSKDLNPPLSHTYVLPIALIGHQRDQYPATVHASAHLINELLTSAAPGADLLRDAEAFVTRMQNLTVHPDLVNSEALSQYAVEPRQQAQWDVDCSAKCRFLKLLIDELRDQSMHIAIVSQPGEIMNILDVFFSGISIPHRRLSDIHASSFQNEDQALTITLVSVEDVVVDQTPSPADLIIAMDSAVSAECMPIKALLRGEHRAPMVTMVVPYSVEHIAQSLSAALSSEARLRLMISSIQQYSSIAGSLEEGQASIRSAAEQLASYLMSEESEREWPLQTLEPLANLDSQTESDVEMPAALHEQDLENSVGIKRVHETSNDTTEAVKKIRLDELTSGIVGEAPLTISPQEIQMTHISDSVPRPTQVTSDGLDADTTLMLTDAEQSLRNMLRDAQTRLDDHVEAISKLQYRFEEQRADLVTRTAERDSALMTAAKAVERMQSNQNRLEVIQANAAETGVQLAQANMRLLDHTIPERAEIERVRSEAHQARSEKEQIEKRLERLNQEHEYLRSIYQTASQSAQNQSSQNTDLENALAVAQNKATSEQARLRSMGYDAQTTLLRDENKRLKVMLKDREAAIKFKEEELTRLKEAQRGRMGTRGTSVPRSPRVGSPMKMAVEGGMKGRGSRQGSPAAGEMRKGVLLHPLRNS</sequence>
<dbReference type="InterPro" id="IPR016197">
    <property type="entry name" value="Chromo-like_dom_sf"/>
</dbReference>
<feature type="region of interest" description="Disordered" evidence="3">
    <location>
        <begin position="669"/>
        <end position="694"/>
    </location>
</feature>
<feature type="compositionally biased region" description="Polar residues" evidence="3">
    <location>
        <begin position="143"/>
        <end position="172"/>
    </location>
</feature>
<dbReference type="SUPFAM" id="SSF54160">
    <property type="entry name" value="Chromo domain-like"/>
    <property type="match status" value="1"/>
</dbReference>
<proteinExistence type="predicted"/>
<feature type="region of interest" description="Disordered" evidence="3">
    <location>
        <begin position="566"/>
        <end position="614"/>
    </location>
</feature>
<evidence type="ECO:0000259" key="4">
    <source>
        <dbReference type="PROSITE" id="PS50013"/>
    </source>
</evidence>
<feature type="compositionally biased region" description="Polar residues" evidence="3">
    <location>
        <begin position="420"/>
        <end position="431"/>
    </location>
</feature>
<feature type="region of interest" description="Disordered" evidence="3">
    <location>
        <begin position="324"/>
        <end position="365"/>
    </location>
</feature>
<accession>A0AAE0WXK2</accession>
<protein>
    <recommendedName>
        <fullName evidence="4">Chromo domain-containing protein</fullName>
    </recommendedName>
</protein>
<feature type="compositionally biased region" description="Polar residues" evidence="3">
    <location>
        <begin position="593"/>
        <end position="614"/>
    </location>
</feature>
<feature type="region of interest" description="Disordered" evidence="3">
    <location>
        <begin position="86"/>
        <end position="218"/>
    </location>
</feature>
<name>A0AAE0WXK2_9PEZI</name>
<feature type="compositionally biased region" description="Polar residues" evidence="3">
    <location>
        <begin position="353"/>
        <end position="364"/>
    </location>
</feature>
<feature type="region of interest" description="Disordered" evidence="3">
    <location>
        <begin position="1"/>
        <end position="39"/>
    </location>
</feature>
<dbReference type="Pfam" id="PF11496">
    <property type="entry name" value="HDA2-3"/>
    <property type="match status" value="1"/>
</dbReference>
<feature type="region of interest" description="Disordered" evidence="3">
    <location>
        <begin position="55"/>
        <end position="74"/>
    </location>
</feature>
<dbReference type="Proteomes" id="UP001274830">
    <property type="component" value="Unassembled WGS sequence"/>
</dbReference>
<dbReference type="InterPro" id="IPR000953">
    <property type="entry name" value="Chromo/chromo_shadow_dom"/>
</dbReference>
<feature type="region of interest" description="Disordered" evidence="3">
    <location>
        <begin position="233"/>
        <end position="255"/>
    </location>
</feature>
<comment type="caution">
    <text evidence="5">The sequence shown here is derived from an EMBL/GenBank/DDBJ whole genome shotgun (WGS) entry which is preliminary data.</text>
</comment>
<gene>
    <name evidence="5" type="ORF">LTR78_000185</name>
</gene>
<comment type="subunit">
    <text evidence="1">Component of the NuA4 histone acetyltransferase complex.</text>
</comment>
<feature type="region of interest" description="Disordered" evidence="3">
    <location>
        <begin position="444"/>
        <end position="487"/>
    </location>
</feature>
<feature type="compositionally biased region" description="Low complexity" evidence="3">
    <location>
        <begin position="98"/>
        <end position="128"/>
    </location>
</feature>
<dbReference type="Gene3D" id="3.40.50.12360">
    <property type="match status" value="1"/>
</dbReference>
<evidence type="ECO:0000256" key="3">
    <source>
        <dbReference type="SAM" id="MobiDB-lite"/>
    </source>
</evidence>